<dbReference type="SMART" id="SM00855">
    <property type="entry name" value="PGAM"/>
    <property type="match status" value="1"/>
</dbReference>
<accession>A0A1L3SPH1</accession>
<dbReference type="AlphaFoldDB" id="A0A1L3SPH1"/>
<dbReference type="InterPro" id="IPR050275">
    <property type="entry name" value="PGM_Phosphatase"/>
</dbReference>
<gene>
    <name evidence="3" type="ORF">BSQ44_07250</name>
</gene>
<evidence type="ECO:0000256" key="1">
    <source>
        <dbReference type="PIRSR" id="PIRSR613078-1"/>
    </source>
</evidence>
<dbReference type="GO" id="GO:0005737">
    <property type="term" value="C:cytoplasm"/>
    <property type="evidence" value="ECO:0007669"/>
    <property type="project" value="TreeGrafter"/>
</dbReference>
<evidence type="ECO:0000313" key="4">
    <source>
        <dbReference type="Proteomes" id="UP000182840"/>
    </source>
</evidence>
<dbReference type="PANTHER" id="PTHR48100:SF59">
    <property type="entry name" value="ADENOSYLCOBALAMIN_ALPHA-RIBAZOLE PHOSPHATASE"/>
    <property type="match status" value="1"/>
</dbReference>
<dbReference type="InterPro" id="IPR029033">
    <property type="entry name" value="His_PPase_superfam"/>
</dbReference>
<proteinExistence type="predicted"/>
<dbReference type="OrthoDB" id="9781415at2"/>
<evidence type="ECO:0000313" key="3">
    <source>
        <dbReference type="EMBL" id="APH71192.1"/>
    </source>
</evidence>
<sequence>MPPLVYFVRHGQTDWNVESRFQGQHDVDINATGREQARRNGRRLAELIDEPARFDFVASPLRRTRETMEIVRTELGMEPQGYRLEPRLMELHFGDWQGLTIDRIEAAFPGSEEARERDKWGFLPPGPSAESYEMLSERVRPWLAAIGRDTVCVTHGGVIRSIFLQTGTATRAEAEMMDVPQDSILRYSDGRLDWL</sequence>
<dbReference type="PANTHER" id="PTHR48100">
    <property type="entry name" value="BROAD-SPECIFICITY PHOSPHATASE YOR283W-RELATED"/>
    <property type="match status" value="1"/>
</dbReference>
<name>A0A1L3SPH1_9HYPH</name>
<feature type="active site" description="Tele-phosphohistidine intermediate" evidence="1">
    <location>
        <position position="10"/>
    </location>
</feature>
<dbReference type="STRING" id="1670800.BSQ44_07250"/>
<dbReference type="CDD" id="cd07067">
    <property type="entry name" value="HP_PGM_like"/>
    <property type="match status" value="1"/>
</dbReference>
<reference evidence="4" key="1">
    <citation type="submission" date="2016-11" db="EMBL/GenBank/DDBJ databases">
        <title>Mesorhizobium oceanicum sp. nov., isolated from deep seawater in South China Sea.</title>
        <authorList>
            <person name="Fu G.-Y."/>
        </authorList>
    </citation>
    <scope>NUCLEOTIDE SEQUENCE [LARGE SCALE GENOMIC DNA]</scope>
    <source>
        <strain evidence="4">B7</strain>
    </source>
</reference>
<dbReference type="PIRSF" id="PIRSF000709">
    <property type="entry name" value="6PFK_2-Ptase"/>
    <property type="match status" value="1"/>
</dbReference>
<feature type="binding site" evidence="2">
    <location>
        <begin position="9"/>
        <end position="16"/>
    </location>
    <ligand>
        <name>substrate</name>
    </ligand>
</feature>
<dbReference type="Pfam" id="PF00300">
    <property type="entry name" value="His_Phos_1"/>
    <property type="match status" value="1"/>
</dbReference>
<dbReference type="KEGG" id="meso:BSQ44_07250"/>
<dbReference type="EMBL" id="CP018171">
    <property type="protein sequence ID" value="APH71192.1"/>
    <property type="molecule type" value="Genomic_DNA"/>
</dbReference>
<keyword evidence="4" id="KW-1185">Reference proteome</keyword>
<evidence type="ECO:0000256" key="2">
    <source>
        <dbReference type="PIRSR" id="PIRSR613078-2"/>
    </source>
</evidence>
<dbReference type="Proteomes" id="UP000182840">
    <property type="component" value="Chromosome"/>
</dbReference>
<feature type="active site" description="Proton donor/acceptor" evidence="1">
    <location>
        <position position="90"/>
    </location>
</feature>
<organism evidence="3 4">
    <name type="scientific">Aquibium oceanicum</name>
    <dbReference type="NCBI Taxonomy" id="1670800"/>
    <lineage>
        <taxon>Bacteria</taxon>
        <taxon>Pseudomonadati</taxon>
        <taxon>Pseudomonadota</taxon>
        <taxon>Alphaproteobacteria</taxon>
        <taxon>Hyphomicrobiales</taxon>
        <taxon>Phyllobacteriaceae</taxon>
        <taxon>Aquibium</taxon>
    </lineage>
</organism>
<dbReference type="RefSeq" id="WP_072602597.1">
    <property type="nucleotide sequence ID" value="NZ_CP018171.1"/>
</dbReference>
<feature type="binding site" evidence="2">
    <location>
        <position position="63"/>
    </location>
    <ligand>
        <name>substrate</name>
    </ligand>
</feature>
<dbReference type="Gene3D" id="3.40.50.1240">
    <property type="entry name" value="Phosphoglycerate mutase-like"/>
    <property type="match status" value="1"/>
</dbReference>
<dbReference type="InterPro" id="IPR013078">
    <property type="entry name" value="His_Pase_superF_clade-1"/>
</dbReference>
<dbReference type="GO" id="GO:0016791">
    <property type="term" value="F:phosphatase activity"/>
    <property type="evidence" value="ECO:0007669"/>
    <property type="project" value="TreeGrafter"/>
</dbReference>
<protein>
    <submittedName>
        <fullName evidence="3">Histidine phosphatase family protein</fullName>
    </submittedName>
</protein>
<dbReference type="SUPFAM" id="SSF53254">
    <property type="entry name" value="Phosphoglycerate mutase-like"/>
    <property type="match status" value="1"/>
</dbReference>